<keyword evidence="4" id="KW-1185">Reference proteome</keyword>
<dbReference type="AlphaFoldDB" id="A0AAD5UUG0"/>
<dbReference type="Pfam" id="PF20149">
    <property type="entry name" value="DUF6532"/>
    <property type="match status" value="1"/>
</dbReference>
<protein>
    <recommendedName>
        <fullName evidence="2">DUF6532 domain-containing protein</fullName>
    </recommendedName>
</protein>
<evidence type="ECO:0000313" key="4">
    <source>
        <dbReference type="Proteomes" id="UP001212997"/>
    </source>
</evidence>
<organism evidence="3 4">
    <name type="scientific">Meripilus lineatus</name>
    <dbReference type="NCBI Taxonomy" id="2056292"/>
    <lineage>
        <taxon>Eukaryota</taxon>
        <taxon>Fungi</taxon>
        <taxon>Dikarya</taxon>
        <taxon>Basidiomycota</taxon>
        <taxon>Agaricomycotina</taxon>
        <taxon>Agaricomycetes</taxon>
        <taxon>Polyporales</taxon>
        <taxon>Meripilaceae</taxon>
        <taxon>Meripilus</taxon>
    </lineage>
</organism>
<reference evidence="3" key="1">
    <citation type="submission" date="2022-07" db="EMBL/GenBank/DDBJ databases">
        <title>Genome Sequence of Physisporinus lineatus.</title>
        <authorList>
            <person name="Buettner E."/>
        </authorList>
    </citation>
    <scope>NUCLEOTIDE SEQUENCE</scope>
    <source>
        <strain evidence="3">VT162</strain>
    </source>
</reference>
<proteinExistence type="predicted"/>
<evidence type="ECO:0000256" key="1">
    <source>
        <dbReference type="SAM" id="MobiDB-lite"/>
    </source>
</evidence>
<dbReference type="EMBL" id="JANAWD010001090">
    <property type="protein sequence ID" value="KAJ3474325.1"/>
    <property type="molecule type" value="Genomic_DNA"/>
</dbReference>
<feature type="region of interest" description="Disordered" evidence="1">
    <location>
        <begin position="198"/>
        <end position="219"/>
    </location>
</feature>
<evidence type="ECO:0000259" key="2">
    <source>
        <dbReference type="Pfam" id="PF20149"/>
    </source>
</evidence>
<name>A0AAD5UUG0_9APHY</name>
<gene>
    <name evidence="3" type="ORF">NLI96_g12521</name>
</gene>
<evidence type="ECO:0000313" key="3">
    <source>
        <dbReference type="EMBL" id="KAJ3474325.1"/>
    </source>
</evidence>
<dbReference type="Proteomes" id="UP001212997">
    <property type="component" value="Unassembled WGS sequence"/>
</dbReference>
<accession>A0AAD5UUG0</accession>
<feature type="domain" description="DUF6532" evidence="2">
    <location>
        <begin position="2"/>
        <end position="142"/>
    </location>
</feature>
<sequence length="219" mass="25287">MYQRFAQVRGEVKTKAQGIVLANYGIKLSMGPFKIAERVEELLKRRNYTFLDPDTRFKPFQNTAYLILAGQQWFCDASALGVGPFHFRFDPLPLPTIAFMTVAIQCALIDWRSGVFKPKPNHFTLEAYRKSYHVVLKRLTDWQKRHPGKMVELRACMWSQLRALSGTPRVDDSEDDFLDEDEMDQELEYRYDNLYTLHPVDEGHDGENGENGENSGESA</sequence>
<comment type="caution">
    <text evidence="3">The sequence shown here is derived from an EMBL/GenBank/DDBJ whole genome shotgun (WGS) entry which is preliminary data.</text>
</comment>
<dbReference type="InterPro" id="IPR045341">
    <property type="entry name" value="DUF6532"/>
</dbReference>